<dbReference type="EMBL" id="BAAAMN010000048">
    <property type="protein sequence ID" value="GAA2041045.1"/>
    <property type="molecule type" value="Genomic_DNA"/>
</dbReference>
<evidence type="ECO:0000259" key="2">
    <source>
        <dbReference type="Pfam" id="PF01261"/>
    </source>
</evidence>
<dbReference type="RefSeq" id="WP_343958552.1">
    <property type="nucleotide sequence ID" value="NZ_BAAAMN010000048.1"/>
</dbReference>
<keyword evidence="4" id="KW-1185">Reference proteome</keyword>
<proteinExistence type="predicted"/>
<evidence type="ECO:0000256" key="1">
    <source>
        <dbReference type="ARBA" id="ARBA00023277"/>
    </source>
</evidence>
<keyword evidence="1" id="KW-0119">Carbohydrate metabolism</keyword>
<dbReference type="InterPro" id="IPR013022">
    <property type="entry name" value="Xyl_isomerase-like_TIM-brl"/>
</dbReference>
<sequence>MNRTTQPLGLAQLSLLDVAAPQLIRLAADVGFDFIGARVRAVTGNEPVYDFQPGSPLLAETLAAIDETGVTVGDIEFLLVDGSDQRDAWLAMMEAGQALGAKTMTVAASLENEAQLTDLLAQMTEDGRQFGIMPTLEAISYQAVNTLPQAARIARAAGCQLVADTLHLSRVATPTEQLTEYAELIPMLQLCDGPAKVPADRDGLVLESRSQRGVPGDGEFGLSHYVAALPAETPLSVEAPADATVARIGHTAWAETLKAGLDRVIGDATALREAVGQ</sequence>
<feature type="domain" description="Xylose isomerase-like TIM barrel" evidence="2">
    <location>
        <begin position="24"/>
        <end position="255"/>
    </location>
</feature>
<reference evidence="3 4" key="1">
    <citation type="journal article" date="2019" name="Int. J. Syst. Evol. Microbiol.">
        <title>The Global Catalogue of Microorganisms (GCM) 10K type strain sequencing project: providing services to taxonomists for standard genome sequencing and annotation.</title>
        <authorList>
            <consortium name="The Broad Institute Genomics Platform"/>
            <consortium name="The Broad Institute Genome Sequencing Center for Infectious Disease"/>
            <person name="Wu L."/>
            <person name="Ma J."/>
        </authorList>
    </citation>
    <scope>NUCLEOTIDE SEQUENCE [LARGE SCALE GENOMIC DNA]</scope>
    <source>
        <strain evidence="3 4">JCM 13595</strain>
    </source>
</reference>
<dbReference type="Pfam" id="PF01261">
    <property type="entry name" value="AP_endonuc_2"/>
    <property type="match status" value="1"/>
</dbReference>
<evidence type="ECO:0000313" key="4">
    <source>
        <dbReference type="Proteomes" id="UP001501461"/>
    </source>
</evidence>
<organism evidence="3 4">
    <name type="scientific">Yaniella flava</name>
    <dbReference type="NCBI Taxonomy" id="287930"/>
    <lineage>
        <taxon>Bacteria</taxon>
        <taxon>Bacillati</taxon>
        <taxon>Actinomycetota</taxon>
        <taxon>Actinomycetes</taxon>
        <taxon>Micrococcales</taxon>
        <taxon>Micrococcaceae</taxon>
        <taxon>Yaniella</taxon>
    </lineage>
</organism>
<comment type="caution">
    <text evidence="3">The sequence shown here is derived from an EMBL/GenBank/DDBJ whole genome shotgun (WGS) entry which is preliminary data.</text>
</comment>
<dbReference type="InterPro" id="IPR036237">
    <property type="entry name" value="Xyl_isomerase-like_sf"/>
</dbReference>
<gene>
    <name evidence="3" type="ORF">GCM10009720_21840</name>
</gene>
<protein>
    <submittedName>
        <fullName evidence="3">TIM barrel protein</fullName>
    </submittedName>
</protein>
<accession>A0ABN2UQJ0</accession>
<dbReference type="Gene3D" id="3.20.20.150">
    <property type="entry name" value="Divalent-metal-dependent TIM barrel enzymes"/>
    <property type="match status" value="1"/>
</dbReference>
<dbReference type="InterPro" id="IPR050312">
    <property type="entry name" value="IolE/XylAMocC-like"/>
</dbReference>
<dbReference type="PANTHER" id="PTHR12110">
    <property type="entry name" value="HYDROXYPYRUVATE ISOMERASE"/>
    <property type="match status" value="1"/>
</dbReference>
<dbReference type="SUPFAM" id="SSF51658">
    <property type="entry name" value="Xylose isomerase-like"/>
    <property type="match status" value="1"/>
</dbReference>
<dbReference type="Proteomes" id="UP001501461">
    <property type="component" value="Unassembled WGS sequence"/>
</dbReference>
<evidence type="ECO:0000313" key="3">
    <source>
        <dbReference type="EMBL" id="GAA2041045.1"/>
    </source>
</evidence>
<name>A0ABN2UQJ0_9MICC</name>
<dbReference type="PANTHER" id="PTHR12110:SF48">
    <property type="entry name" value="BLL3656 PROTEIN"/>
    <property type="match status" value="1"/>
</dbReference>